<dbReference type="Proteomes" id="UP000587880">
    <property type="component" value="Unassembled WGS sequence"/>
</dbReference>
<evidence type="ECO:0000313" key="2">
    <source>
        <dbReference type="EMBL" id="NSB16547.1"/>
    </source>
</evidence>
<evidence type="ECO:0000313" key="3">
    <source>
        <dbReference type="Proteomes" id="UP000587880"/>
    </source>
</evidence>
<sequence>MMKVGDKMYTGKFICMICNKESYFKVRTDKDDYETDNYAVLEKDKDGTYKCEILAKCDNCKITQKIIRNINFEKVASESQVTH</sequence>
<comment type="caution">
    <text evidence="1">The sequence shown here is derived from an EMBL/GenBank/DDBJ whole genome shotgun (WGS) entry which is preliminary data.</text>
</comment>
<accession>A0A7X9SNA4</accession>
<reference evidence="1 3" key="1">
    <citation type="submission" date="2020-04" db="EMBL/GenBank/DDBJ databases">
        <authorList>
            <person name="Hitch T.C.A."/>
            <person name="Wylensek D."/>
            <person name="Clavel T."/>
        </authorList>
    </citation>
    <scope>NUCLEOTIDE SEQUENCE [LARGE SCALE GENOMIC DNA]</scope>
    <source>
        <strain evidence="1 3">WB01_NA02</strain>
    </source>
</reference>
<dbReference type="AlphaFoldDB" id="A0A7X9SNA4"/>
<dbReference type="EMBL" id="JABAGD010000014">
    <property type="protein sequence ID" value="NMF05031.1"/>
    <property type="molecule type" value="Genomic_DNA"/>
</dbReference>
<dbReference type="RefSeq" id="WP_143755317.1">
    <property type="nucleotide sequence ID" value="NZ_JABAGD010000014.1"/>
</dbReference>
<protein>
    <submittedName>
        <fullName evidence="1">Uncharacterized protein</fullName>
    </submittedName>
</protein>
<reference evidence="2" key="2">
    <citation type="submission" date="2020-06" db="EMBL/GenBank/DDBJ databases">
        <title>Genomic insights into acetone-butanol-ethanol (ABE) fermentation by sequencing solventogenic clostridia strains.</title>
        <authorList>
            <person name="Brown S."/>
        </authorList>
    </citation>
    <scope>NUCLEOTIDE SEQUENCE</scope>
    <source>
        <strain evidence="2">DJ123</strain>
    </source>
</reference>
<evidence type="ECO:0000313" key="1">
    <source>
        <dbReference type="EMBL" id="NMF05031.1"/>
    </source>
</evidence>
<name>A0A7X9SNA4_CLOBE</name>
<gene>
    <name evidence="2" type="ORF">BCD95_004806</name>
    <name evidence="1" type="ORF">HF849_09710</name>
</gene>
<proteinExistence type="predicted"/>
<organism evidence="1 3">
    <name type="scientific">Clostridium beijerinckii</name>
    <name type="common">Clostridium MP</name>
    <dbReference type="NCBI Taxonomy" id="1520"/>
    <lineage>
        <taxon>Bacteria</taxon>
        <taxon>Bacillati</taxon>
        <taxon>Bacillota</taxon>
        <taxon>Clostridia</taxon>
        <taxon>Eubacteriales</taxon>
        <taxon>Clostridiaceae</taxon>
        <taxon>Clostridium</taxon>
    </lineage>
</organism>
<dbReference type="EMBL" id="JABTDW010000001">
    <property type="protein sequence ID" value="NSB16547.1"/>
    <property type="molecule type" value="Genomic_DNA"/>
</dbReference>
<dbReference type="Proteomes" id="UP000822184">
    <property type="component" value="Unassembled WGS sequence"/>
</dbReference>